<feature type="signal peptide" evidence="1">
    <location>
        <begin position="1"/>
        <end position="24"/>
    </location>
</feature>
<feature type="domain" description="GOLD" evidence="2">
    <location>
        <begin position="8"/>
        <end position="144"/>
    </location>
</feature>
<protein>
    <recommendedName>
        <fullName evidence="2">GOLD domain-containing protein</fullName>
    </recommendedName>
</protein>
<dbReference type="InterPro" id="IPR009038">
    <property type="entry name" value="GOLD_dom"/>
</dbReference>
<feature type="chain" id="PRO_5018660663" description="GOLD domain-containing protein" evidence="1">
    <location>
        <begin position="25"/>
        <end position="158"/>
    </location>
</feature>
<dbReference type="Gene3D" id="2.60.120.680">
    <property type="entry name" value="GOLD domain"/>
    <property type="match status" value="1"/>
</dbReference>
<dbReference type="AlphaFoldDB" id="A0A3Q2PD39"/>
<dbReference type="Ensembl" id="ENSFHET00000017446.1">
    <property type="protein sequence ID" value="ENSFHEP00000010671.1"/>
    <property type="gene ID" value="ENSFHEG00000012024.1"/>
</dbReference>
<dbReference type="GO" id="GO:0005776">
    <property type="term" value="C:autophagosome"/>
    <property type="evidence" value="ECO:0007669"/>
    <property type="project" value="TreeGrafter"/>
</dbReference>
<dbReference type="PROSITE" id="PS50866">
    <property type="entry name" value="GOLD"/>
    <property type="match status" value="1"/>
</dbReference>
<dbReference type="GO" id="GO:1901098">
    <property type="term" value="P:positive regulation of autophagosome maturation"/>
    <property type="evidence" value="ECO:0007669"/>
    <property type="project" value="TreeGrafter"/>
</dbReference>
<dbReference type="PANTHER" id="PTHR46753">
    <property type="entry name" value="FYVE AND COILED-COIL DOMAIN-CONTAINING PROTEIN 1"/>
    <property type="match status" value="1"/>
</dbReference>
<keyword evidence="4" id="KW-1185">Reference proteome</keyword>
<dbReference type="SUPFAM" id="SSF101576">
    <property type="entry name" value="Supernatant protein factor (SPF), C-terminal domain"/>
    <property type="match status" value="1"/>
</dbReference>
<organism evidence="3 4">
    <name type="scientific">Fundulus heteroclitus</name>
    <name type="common">Killifish</name>
    <name type="synonym">Mummichog</name>
    <dbReference type="NCBI Taxonomy" id="8078"/>
    <lineage>
        <taxon>Eukaryota</taxon>
        <taxon>Metazoa</taxon>
        <taxon>Chordata</taxon>
        <taxon>Craniata</taxon>
        <taxon>Vertebrata</taxon>
        <taxon>Euteleostomi</taxon>
        <taxon>Actinopterygii</taxon>
        <taxon>Neopterygii</taxon>
        <taxon>Teleostei</taxon>
        <taxon>Neoteleostei</taxon>
        <taxon>Acanthomorphata</taxon>
        <taxon>Ovalentaria</taxon>
        <taxon>Atherinomorphae</taxon>
        <taxon>Cyprinodontiformes</taxon>
        <taxon>Fundulidae</taxon>
        <taxon>Fundulus</taxon>
    </lineage>
</organism>
<dbReference type="GO" id="GO:0005764">
    <property type="term" value="C:lysosome"/>
    <property type="evidence" value="ECO:0007669"/>
    <property type="project" value="TreeGrafter"/>
</dbReference>
<evidence type="ECO:0000259" key="2">
    <source>
        <dbReference type="PROSITE" id="PS50866"/>
    </source>
</evidence>
<proteinExistence type="predicted"/>
<accession>A0A3Q2PD39</accession>
<evidence type="ECO:0000313" key="3">
    <source>
        <dbReference type="Ensembl" id="ENSFHEP00000010671.1"/>
    </source>
</evidence>
<dbReference type="PANTHER" id="PTHR46753:SF2">
    <property type="entry name" value="FYVE AND COILED-COIL DOMAIN-CONTAINING PROTEIN 1"/>
    <property type="match status" value="1"/>
</dbReference>
<evidence type="ECO:0000256" key="1">
    <source>
        <dbReference type="SAM" id="SignalP"/>
    </source>
</evidence>
<keyword evidence="1" id="KW-0732">Signal</keyword>
<dbReference type="InterPro" id="IPR036598">
    <property type="entry name" value="GOLD_dom_sf"/>
</dbReference>
<dbReference type="GO" id="GO:0005770">
    <property type="term" value="C:late endosome"/>
    <property type="evidence" value="ECO:0007669"/>
    <property type="project" value="TreeGrafter"/>
</dbReference>
<reference evidence="3" key="2">
    <citation type="submission" date="2025-09" db="UniProtKB">
        <authorList>
            <consortium name="Ensembl"/>
        </authorList>
    </citation>
    <scope>IDENTIFICATION</scope>
</reference>
<dbReference type="GO" id="GO:0072383">
    <property type="term" value="P:plus-end-directed vesicle transport along microtubule"/>
    <property type="evidence" value="ECO:0007669"/>
    <property type="project" value="TreeGrafter"/>
</dbReference>
<sequence length="158" mass="18023">RFSVQDLTICLFRTFIYLLSVCLTVDDISGFGESSRELFIKSSCYSIIPITMTSPGPTVCWTFTSEPKSIAFSVVYRESAETPLEQAKVLIPLTRCNSHKETMQGELKVRNQGEYTLIFDNSFSRSDKLIIAVFAHPVIYDQSSYRYRDSKGPYLEKD</sequence>
<dbReference type="FunFam" id="2.60.120.680:FF:000004">
    <property type="entry name" value="FYVE and coiled-coil domain containing 1"/>
    <property type="match status" value="1"/>
</dbReference>
<dbReference type="STRING" id="8078.ENSFHEP00000010671"/>
<dbReference type="GeneTree" id="ENSGT00940000154044"/>
<name>A0A3Q2PD39_FUNHE</name>
<reference evidence="3" key="1">
    <citation type="submission" date="2025-08" db="UniProtKB">
        <authorList>
            <consortium name="Ensembl"/>
        </authorList>
    </citation>
    <scope>IDENTIFICATION</scope>
</reference>
<dbReference type="Proteomes" id="UP000265000">
    <property type="component" value="Unplaced"/>
</dbReference>
<evidence type="ECO:0000313" key="4">
    <source>
        <dbReference type="Proteomes" id="UP000265000"/>
    </source>
</evidence>